<comment type="caution">
    <text evidence="1">The sequence shown here is derived from an EMBL/GenBank/DDBJ whole genome shotgun (WGS) entry which is preliminary data.</text>
</comment>
<dbReference type="AlphaFoldDB" id="A0AAV7ML63"/>
<reference evidence="1" key="1">
    <citation type="journal article" date="2022" name="bioRxiv">
        <title>Sequencing and chromosome-scale assembly of the giantPleurodeles waltlgenome.</title>
        <authorList>
            <person name="Brown T."/>
            <person name="Elewa A."/>
            <person name="Iarovenko S."/>
            <person name="Subramanian E."/>
            <person name="Araus A.J."/>
            <person name="Petzold A."/>
            <person name="Susuki M."/>
            <person name="Suzuki K.-i.T."/>
            <person name="Hayashi T."/>
            <person name="Toyoda A."/>
            <person name="Oliveira C."/>
            <person name="Osipova E."/>
            <person name="Leigh N.D."/>
            <person name="Simon A."/>
            <person name="Yun M.H."/>
        </authorList>
    </citation>
    <scope>NUCLEOTIDE SEQUENCE</scope>
    <source>
        <strain evidence="1">20211129_DDA</strain>
        <tissue evidence="1">Liver</tissue>
    </source>
</reference>
<keyword evidence="2" id="KW-1185">Reference proteome</keyword>
<evidence type="ECO:0000313" key="1">
    <source>
        <dbReference type="EMBL" id="KAJ1104262.1"/>
    </source>
</evidence>
<organism evidence="1 2">
    <name type="scientific">Pleurodeles waltl</name>
    <name type="common">Iberian ribbed newt</name>
    <dbReference type="NCBI Taxonomy" id="8319"/>
    <lineage>
        <taxon>Eukaryota</taxon>
        <taxon>Metazoa</taxon>
        <taxon>Chordata</taxon>
        <taxon>Craniata</taxon>
        <taxon>Vertebrata</taxon>
        <taxon>Euteleostomi</taxon>
        <taxon>Amphibia</taxon>
        <taxon>Batrachia</taxon>
        <taxon>Caudata</taxon>
        <taxon>Salamandroidea</taxon>
        <taxon>Salamandridae</taxon>
        <taxon>Pleurodelinae</taxon>
        <taxon>Pleurodeles</taxon>
    </lineage>
</organism>
<sequence length="114" mass="12402">MQVPPPARSLKGAGSWEAWSLGGWWLVAEKQPEIPGALSSVFEDFKRALAQNEVVALRLTSNPTSDNPLQLSAGLILGTFQALLTETYGWPLTASEQPSNTAPWNLLAELRLTE</sequence>
<protein>
    <submittedName>
        <fullName evidence="1">Uncharacterized protein</fullName>
    </submittedName>
</protein>
<name>A0AAV7ML63_PLEWA</name>
<gene>
    <name evidence="1" type="ORF">NDU88_001674</name>
</gene>
<evidence type="ECO:0000313" key="2">
    <source>
        <dbReference type="Proteomes" id="UP001066276"/>
    </source>
</evidence>
<accession>A0AAV7ML63</accession>
<dbReference type="Proteomes" id="UP001066276">
    <property type="component" value="Chromosome 9"/>
</dbReference>
<dbReference type="EMBL" id="JANPWB010000013">
    <property type="protein sequence ID" value="KAJ1104262.1"/>
    <property type="molecule type" value="Genomic_DNA"/>
</dbReference>
<proteinExistence type="predicted"/>